<evidence type="ECO:0000256" key="1">
    <source>
        <dbReference type="ARBA" id="ARBA00006817"/>
    </source>
</evidence>
<name>A0A4Q1CZB0_9BACT</name>
<dbReference type="RefSeq" id="WP_129005764.1">
    <property type="nucleotide sequence ID" value="NZ_SDHZ01000005.1"/>
</dbReference>
<proteinExistence type="inferred from homology"/>
<sequence length="152" mass="17097">MDQILVAKAKIQVQKPAAEVFDAITDPDKMSQYFISKGSGRLDAGKTVEWTFPEFPDSFPVRVGNIEQDKYISFHWDNGTREMLVEMTLTEASNNSTIIAITEKDAPIDDVGLKWVISNTEGWTNFLACLKAWMEYGIHLRKGAFDFLSAKG</sequence>
<organism evidence="3 4">
    <name type="scientific">Filimonas effusa</name>
    <dbReference type="NCBI Taxonomy" id="2508721"/>
    <lineage>
        <taxon>Bacteria</taxon>
        <taxon>Pseudomonadati</taxon>
        <taxon>Bacteroidota</taxon>
        <taxon>Chitinophagia</taxon>
        <taxon>Chitinophagales</taxon>
        <taxon>Chitinophagaceae</taxon>
        <taxon>Filimonas</taxon>
    </lineage>
</organism>
<comment type="similarity">
    <text evidence="1">Belongs to the AHA1 family.</text>
</comment>
<accession>A0A4Q1CZB0</accession>
<feature type="domain" description="Activator of Hsp90 ATPase homologue 1/2-like C-terminal" evidence="2">
    <location>
        <begin position="16"/>
        <end position="134"/>
    </location>
</feature>
<dbReference type="Gene3D" id="3.30.530.20">
    <property type="match status" value="1"/>
</dbReference>
<keyword evidence="4" id="KW-1185">Reference proteome</keyword>
<dbReference type="AlphaFoldDB" id="A0A4Q1CZB0"/>
<dbReference type="InterPro" id="IPR023393">
    <property type="entry name" value="START-like_dom_sf"/>
</dbReference>
<gene>
    <name evidence="3" type="ORF">ESB13_21465</name>
</gene>
<evidence type="ECO:0000313" key="4">
    <source>
        <dbReference type="Proteomes" id="UP000290545"/>
    </source>
</evidence>
<dbReference type="SUPFAM" id="SSF55961">
    <property type="entry name" value="Bet v1-like"/>
    <property type="match status" value="1"/>
</dbReference>
<protein>
    <submittedName>
        <fullName evidence="3">ATPase</fullName>
    </submittedName>
</protein>
<dbReference type="EMBL" id="SDHZ01000005">
    <property type="protein sequence ID" value="RXK80737.1"/>
    <property type="molecule type" value="Genomic_DNA"/>
</dbReference>
<evidence type="ECO:0000313" key="3">
    <source>
        <dbReference type="EMBL" id="RXK80737.1"/>
    </source>
</evidence>
<reference evidence="3 4" key="1">
    <citation type="submission" date="2019-01" db="EMBL/GenBank/DDBJ databases">
        <title>Filimonas sp. strain TTM-71.</title>
        <authorList>
            <person name="Chen W.-M."/>
        </authorList>
    </citation>
    <scope>NUCLEOTIDE SEQUENCE [LARGE SCALE GENOMIC DNA]</scope>
    <source>
        <strain evidence="3 4">TTM-71</strain>
    </source>
</reference>
<dbReference type="InterPro" id="IPR013538">
    <property type="entry name" value="ASHA1/2-like_C"/>
</dbReference>
<dbReference type="Proteomes" id="UP000290545">
    <property type="component" value="Unassembled WGS sequence"/>
</dbReference>
<evidence type="ECO:0000259" key="2">
    <source>
        <dbReference type="Pfam" id="PF08327"/>
    </source>
</evidence>
<comment type="caution">
    <text evidence="3">The sequence shown here is derived from an EMBL/GenBank/DDBJ whole genome shotgun (WGS) entry which is preliminary data.</text>
</comment>
<dbReference type="OrthoDB" id="2364866at2"/>
<dbReference type="Pfam" id="PF08327">
    <property type="entry name" value="AHSA1"/>
    <property type="match status" value="1"/>
</dbReference>